<gene>
    <name evidence="2" type="ORF">B5J93_04600</name>
    <name evidence="3" type="ORF">NCTC11012_01693</name>
</gene>
<organism evidence="3 5">
    <name type="scientific">Moraxella equi</name>
    <dbReference type="NCBI Taxonomy" id="60442"/>
    <lineage>
        <taxon>Bacteria</taxon>
        <taxon>Pseudomonadati</taxon>
        <taxon>Pseudomonadota</taxon>
        <taxon>Gammaproteobacteria</taxon>
        <taxon>Moraxellales</taxon>
        <taxon>Moraxellaceae</taxon>
        <taxon>Moraxella</taxon>
    </lineage>
</organism>
<evidence type="ECO:0000313" key="4">
    <source>
        <dbReference type="Proteomes" id="UP000190777"/>
    </source>
</evidence>
<keyword evidence="1" id="KW-0472">Membrane</keyword>
<proteinExistence type="predicted"/>
<dbReference type="EMBL" id="UGQF01000001">
    <property type="protein sequence ID" value="STZ03445.1"/>
    <property type="molecule type" value="Genomic_DNA"/>
</dbReference>
<evidence type="ECO:0000256" key="1">
    <source>
        <dbReference type="SAM" id="Phobius"/>
    </source>
</evidence>
<keyword evidence="4" id="KW-1185">Reference proteome</keyword>
<accession>A0A378QRE2</accession>
<reference evidence="2 4" key="1">
    <citation type="submission" date="2017-03" db="EMBL/GenBank/DDBJ databases">
        <title>Draft genome sequence of Moraxella equi CCUG 4950T type strain.</title>
        <authorList>
            <person name="Salva-Serra F."/>
            <person name="Engstrom-Jakobsson H."/>
            <person name="Thorell K."/>
            <person name="Jaen-Luchoro D."/>
            <person name="Gonzales-Siles L."/>
            <person name="Karlsson R."/>
            <person name="Yazdan S."/>
            <person name="Boulund F."/>
            <person name="Johnning A."/>
            <person name="Engstrand L."/>
            <person name="Kristiansson E."/>
            <person name="Moore E."/>
        </authorList>
    </citation>
    <scope>NUCLEOTIDE SEQUENCE [LARGE SCALE GENOMIC DNA]</scope>
    <source>
        <strain evidence="2 4">CCUG 4950</strain>
    </source>
</reference>
<keyword evidence="1" id="KW-0812">Transmembrane</keyword>
<protein>
    <submittedName>
        <fullName evidence="3">Uncharacterized protein</fullName>
    </submittedName>
</protein>
<feature type="transmembrane region" description="Helical" evidence="1">
    <location>
        <begin position="12"/>
        <end position="33"/>
    </location>
</feature>
<dbReference type="Proteomes" id="UP000254618">
    <property type="component" value="Unassembled WGS sequence"/>
</dbReference>
<dbReference type="AlphaFoldDB" id="A0A378QRE2"/>
<name>A0A378QRE2_9GAMM</name>
<evidence type="ECO:0000313" key="2">
    <source>
        <dbReference type="EMBL" id="OPH39151.1"/>
    </source>
</evidence>
<evidence type="ECO:0000313" key="3">
    <source>
        <dbReference type="EMBL" id="STZ03445.1"/>
    </source>
</evidence>
<dbReference type="EMBL" id="MXAP01000045">
    <property type="protein sequence ID" value="OPH39151.1"/>
    <property type="molecule type" value="Genomic_DNA"/>
</dbReference>
<reference evidence="3 5" key="2">
    <citation type="submission" date="2018-06" db="EMBL/GenBank/DDBJ databases">
        <authorList>
            <consortium name="Pathogen Informatics"/>
            <person name="Doyle S."/>
        </authorList>
    </citation>
    <scope>NUCLEOTIDE SEQUENCE [LARGE SCALE GENOMIC DNA]</scope>
    <source>
        <strain evidence="3 5">NCTC11012</strain>
    </source>
</reference>
<feature type="transmembrane region" description="Helical" evidence="1">
    <location>
        <begin position="39"/>
        <end position="60"/>
    </location>
</feature>
<feature type="transmembrane region" description="Helical" evidence="1">
    <location>
        <begin position="81"/>
        <end position="99"/>
    </location>
</feature>
<keyword evidence="1" id="KW-1133">Transmembrane helix</keyword>
<sequence length="199" mass="23185">MTKDNKPVPKILTVLVLAFFGLMMYAMLGRSYVGVQEGYWGVLSRISTSLIMLVLLPAVAYFSLTQLKKGNETLWEDFKDLLAVLVCPAVFLMLFADLTDDIYYPLFENHQTVVSDSYRFYYELYRGEKIYYLVFDDKDNPDSCSPKYQKCRYTYKLRINGKTYDDLQHLNSSNKDNPLQLTFKPKARILMKLEVAKQL</sequence>
<dbReference type="RefSeq" id="WP_079325011.1">
    <property type="nucleotide sequence ID" value="NZ_MXAP01000045.1"/>
</dbReference>
<evidence type="ECO:0000313" key="5">
    <source>
        <dbReference type="Proteomes" id="UP000254618"/>
    </source>
</evidence>
<dbReference type="Proteomes" id="UP000190777">
    <property type="component" value="Unassembled WGS sequence"/>
</dbReference>